<feature type="binding site" evidence="19">
    <location>
        <begin position="434"/>
        <end position="435"/>
    </location>
    <ligand>
        <name>phosphoenolpyruvate</name>
        <dbReference type="ChEBI" id="CHEBI:58702"/>
    </ligand>
</feature>
<dbReference type="Pfam" id="PF05524">
    <property type="entry name" value="PEP-utilisers_N"/>
    <property type="match status" value="1"/>
</dbReference>
<dbReference type="PROSITE" id="PS00370">
    <property type="entry name" value="PEP_ENZYMES_PHOS_SITE"/>
    <property type="match status" value="1"/>
</dbReference>
<feature type="domain" description="PEP-utilising enzyme C-terminal" evidence="22">
    <location>
        <begin position="246"/>
        <end position="520"/>
    </location>
</feature>
<dbReference type="AlphaFoldDB" id="A0A6I4NY79"/>
<feature type="active site" description="Proton donor" evidence="18">
    <location>
        <position position="482"/>
    </location>
</feature>
<organism evidence="24 25">
    <name type="scientific">Agromyces seonyuensis</name>
    <dbReference type="NCBI Taxonomy" id="2662446"/>
    <lineage>
        <taxon>Bacteria</taxon>
        <taxon>Bacillati</taxon>
        <taxon>Actinomycetota</taxon>
        <taxon>Actinomycetes</taxon>
        <taxon>Micrococcales</taxon>
        <taxon>Microbacteriaceae</taxon>
        <taxon>Agromyces</taxon>
    </lineage>
</organism>
<dbReference type="NCBIfam" id="TIGR01417">
    <property type="entry name" value="PTS_I_fam"/>
    <property type="match status" value="1"/>
</dbReference>
<dbReference type="Pfam" id="PF02896">
    <property type="entry name" value="PEP-utilizers_C"/>
    <property type="match status" value="1"/>
</dbReference>
<dbReference type="PIRSF" id="PIRSF000732">
    <property type="entry name" value="PTS_enzyme_I"/>
    <property type="match status" value="1"/>
</dbReference>
<dbReference type="GO" id="GO:0005737">
    <property type="term" value="C:cytoplasm"/>
    <property type="evidence" value="ECO:0007669"/>
    <property type="project" value="UniProtKB-SubCell"/>
</dbReference>
<evidence type="ECO:0000256" key="3">
    <source>
        <dbReference type="ARBA" id="ARBA00002728"/>
    </source>
</evidence>
<evidence type="ECO:0000256" key="18">
    <source>
        <dbReference type="PIRSR" id="PIRSR000732-1"/>
    </source>
</evidence>
<keyword evidence="9 17" id="KW-0963">Cytoplasm</keyword>
<dbReference type="Pfam" id="PF00391">
    <property type="entry name" value="PEP-utilizers"/>
    <property type="match status" value="1"/>
</dbReference>
<dbReference type="GO" id="GO:0008965">
    <property type="term" value="F:phosphoenolpyruvate-protein phosphotransferase activity"/>
    <property type="evidence" value="ECO:0007669"/>
    <property type="project" value="UniProtKB-EC"/>
</dbReference>
<evidence type="ECO:0000256" key="5">
    <source>
        <dbReference type="ARBA" id="ARBA00007837"/>
    </source>
</evidence>
<dbReference type="GO" id="GO:0046872">
    <property type="term" value="F:metal ion binding"/>
    <property type="evidence" value="ECO:0007669"/>
    <property type="project" value="UniProtKB-KW"/>
</dbReference>
<feature type="active site" description="Tele-phosphohistidine intermediate" evidence="18">
    <location>
        <position position="184"/>
    </location>
</feature>
<keyword evidence="13 17" id="KW-0479">Metal-binding</keyword>
<evidence type="ECO:0000256" key="16">
    <source>
        <dbReference type="ARBA" id="ARBA00033235"/>
    </source>
</evidence>
<dbReference type="Gene3D" id="3.50.30.10">
    <property type="entry name" value="Phosphohistidine domain"/>
    <property type="match status" value="1"/>
</dbReference>
<keyword evidence="14 17" id="KW-0418">Kinase</keyword>
<dbReference type="InterPro" id="IPR018274">
    <property type="entry name" value="PEP_util_AS"/>
</dbReference>
<evidence type="ECO:0000256" key="2">
    <source>
        <dbReference type="ARBA" id="ARBA00001946"/>
    </source>
</evidence>
<dbReference type="RefSeq" id="WP_160425267.1">
    <property type="nucleotide sequence ID" value="NZ_WSTA01000051.1"/>
</dbReference>
<keyword evidence="12 17" id="KW-0598">Phosphotransferase system</keyword>
<evidence type="ECO:0000256" key="8">
    <source>
        <dbReference type="ARBA" id="ARBA00022448"/>
    </source>
</evidence>
<gene>
    <name evidence="24" type="primary">ptsP</name>
    <name evidence="24" type="ORF">GB864_11760</name>
</gene>
<protein>
    <recommendedName>
        <fullName evidence="7 17">Phosphoenolpyruvate-protein phosphotransferase</fullName>
        <ecNumber evidence="6 17">2.7.3.9</ecNumber>
    </recommendedName>
    <alternativeName>
        <fullName evidence="16 17">Phosphotransferase system, enzyme I</fullName>
    </alternativeName>
</protein>
<evidence type="ECO:0000256" key="15">
    <source>
        <dbReference type="ARBA" id="ARBA00022842"/>
    </source>
</evidence>
<dbReference type="PANTHER" id="PTHR46244:SF3">
    <property type="entry name" value="PHOSPHOENOLPYRUVATE-PROTEIN PHOSPHOTRANSFERASE"/>
    <property type="match status" value="1"/>
</dbReference>
<evidence type="ECO:0000313" key="25">
    <source>
        <dbReference type="Proteomes" id="UP000438182"/>
    </source>
</evidence>
<evidence type="ECO:0000256" key="4">
    <source>
        <dbReference type="ARBA" id="ARBA00004496"/>
    </source>
</evidence>
<comment type="similarity">
    <text evidence="5 17">Belongs to the PEP-utilizing enzyme family.</text>
</comment>
<feature type="binding site" evidence="20">
    <location>
        <position position="411"/>
    </location>
    <ligand>
        <name>Mg(2+)</name>
        <dbReference type="ChEBI" id="CHEBI:18420"/>
    </ligand>
</feature>
<feature type="binding site" evidence="19">
    <location>
        <position position="445"/>
    </location>
    <ligand>
        <name>phosphoenolpyruvate</name>
        <dbReference type="ChEBI" id="CHEBI:58702"/>
    </ligand>
</feature>
<evidence type="ECO:0000256" key="12">
    <source>
        <dbReference type="ARBA" id="ARBA00022683"/>
    </source>
</evidence>
<evidence type="ECO:0000256" key="17">
    <source>
        <dbReference type="PIRNR" id="PIRNR000732"/>
    </source>
</evidence>
<feature type="binding site" evidence="20">
    <location>
        <position position="435"/>
    </location>
    <ligand>
        <name>Mg(2+)</name>
        <dbReference type="ChEBI" id="CHEBI:18420"/>
    </ligand>
</feature>
<dbReference type="InterPro" id="IPR008279">
    <property type="entry name" value="PEP-util_enz_mobile_dom"/>
</dbReference>
<dbReference type="InterPro" id="IPR036637">
    <property type="entry name" value="Phosphohistidine_dom_sf"/>
</dbReference>
<dbReference type="SUPFAM" id="SSF52009">
    <property type="entry name" value="Phosphohistidine domain"/>
    <property type="match status" value="1"/>
</dbReference>
<proteinExistence type="inferred from homology"/>
<evidence type="ECO:0000256" key="14">
    <source>
        <dbReference type="ARBA" id="ARBA00022777"/>
    </source>
</evidence>
<comment type="cofactor">
    <cofactor evidence="2 17 20">
        <name>Mg(2+)</name>
        <dbReference type="ChEBI" id="CHEBI:18420"/>
    </cofactor>
</comment>
<accession>A0A6I4NY79</accession>
<feature type="domain" description="Phosphotransferase system enzyme I N-terminal" evidence="23">
    <location>
        <begin position="5"/>
        <end position="121"/>
    </location>
</feature>
<dbReference type="PRINTS" id="PR01736">
    <property type="entry name" value="PHPHTRNFRASE"/>
</dbReference>
<dbReference type="InterPro" id="IPR024692">
    <property type="entry name" value="PTS_EI"/>
</dbReference>
<name>A0A6I4NY79_9MICO</name>
<comment type="subcellular location">
    <subcellularLocation>
        <location evidence="4 17">Cytoplasm</location>
    </subcellularLocation>
</comment>
<keyword evidence="25" id="KW-1185">Reference proteome</keyword>
<dbReference type="InterPro" id="IPR050499">
    <property type="entry name" value="PEP-utilizing_PTS_enzyme"/>
</dbReference>
<evidence type="ECO:0000256" key="9">
    <source>
        <dbReference type="ARBA" id="ARBA00022490"/>
    </source>
</evidence>
<evidence type="ECO:0000256" key="19">
    <source>
        <dbReference type="PIRSR" id="PIRSR000732-2"/>
    </source>
</evidence>
<keyword evidence="24" id="KW-0670">Pyruvate</keyword>
<comment type="function">
    <text evidence="3 17">General (non sugar-specific) component of the phosphoenolpyruvate-dependent sugar phosphotransferase system (sugar PTS). This major carbohydrate active-transport system catalyzes the phosphorylation of incoming sugar substrates concomitantly with their translocation across the cell membrane. Enzyme I transfers the phosphoryl group from phosphoenolpyruvate (PEP) to the phosphoryl carrier protein (HPr).</text>
</comment>
<evidence type="ECO:0000313" key="24">
    <source>
        <dbReference type="EMBL" id="MWB99218.1"/>
    </source>
</evidence>
<dbReference type="InterPro" id="IPR006318">
    <property type="entry name" value="PTS_EI-like"/>
</dbReference>
<dbReference type="Proteomes" id="UP000438182">
    <property type="component" value="Unassembled WGS sequence"/>
</dbReference>
<dbReference type="GO" id="GO:0009401">
    <property type="term" value="P:phosphoenolpyruvate-dependent sugar phosphotransferase system"/>
    <property type="evidence" value="ECO:0007669"/>
    <property type="project" value="UniProtKB-KW"/>
</dbReference>
<dbReference type="Gene3D" id="3.20.20.60">
    <property type="entry name" value="Phosphoenolpyruvate-binding domains"/>
    <property type="match status" value="1"/>
</dbReference>
<feature type="binding site" evidence="19">
    <location>
        <position position="322"/>
    </location>
    <ligand>
        <name>phosphoenolpyruvate</name>
        <dbReference type="ChEBI" id="CHEBI:58702"/>
    </ligand>
</feature>
<keyword evidence="15 17" id="KW-0460">Magnesium</keyword>
<feature type="domain" description="PEP-utilising enzyme mobile" evidence="21">
    <location>
        <begin position="150"/>
        <end position="219"/>
    </location>
</feature>
<evidence type="ECO:0000256" key="1">
    <source>
        <dbReference type="ARBA" id="ARBA00000683"/>
    </source>
</evidence>
<dbReference type="InterPro" id="IPR040442">
    <property type="entry name" value="Pyrv_kinase-like_dom_sf"/>
</dbReference>
<dbReference type="SUPFAM" id="SSF47831">
    <property type="entry name" value="Enzyme I of the PEP:sugar phosphotransferase system HPr-binding (sub)domain"/>
    <property type="match status" value="1"/>
</dbReference>
<dbReference type="EC" id="2.7.3.9" evidence="6 17"/>
<keyword evidence="11 17" id="KW-0808">Transferase</keyword>
<evidence type="ECO:0000256" key="13">
    <source>
        <dbReference type="ARBA" id="ARBA00022723"/>
    </source>
</evidence>
<dbReference type="PANTHER" id="PTHR46244">
    <property type="entry name" value="PHOSPHOENOLPYRUVATE-PROTEIN PHOSPHOTRANSFERASE"/>
    <property type="match status" value="1"/>
</dbReference>
<evidence type="ECO:0000259" key="22">
    <source>
        <dbReference type="Pfam" id="PF02896"/>
    </source>
</evidence>
<reference evidence="24 25" key="1">
    <citation type="submission" date="2019-12" db="EMBL/GenBank/DDBJ databases">
        <authorList>
            <person name="Kim Y.S."/>
        </authorList>
    </citation>
    <scope>NUCLEOTIDE SEQUENCE [LARGE SCALE GENOMIC DNA]</scope>
    <source>
        <strain evidence="24 25">MMS17-SY077</strain>
    </source>
</reference>
<evidence type="ECO:0000256" key="7">
    <source>
        <dbReference type="ARBA" id="ARBA00016544"/>
    </source>
</evidence>
<keyword evidence="8 17" id="KW-0813">Transport</keyword>
<evidence type="ECO:0000256" key="11">
    <source>
        <dbReference type="ARBA" id="ARBA00022679"/>
    </source>
</evidence>
<dbReference type="InterPro" id="IPR008731">
    <property type="entry name" value="PTS_EIN"/>
</dbReference>
<sequence>MAGIHGIGIGTGVAVGEVAVMAPPAPDPLDEPSTAGPSAEAARAAEALAAVASELRSRGERAGGTAGEVLDAQALMTEDPGLQDAVGAAVADGKTAERAVFEAFAAYQAMFASLGGYQGERAADLGDVSQRVVAHLRGVPAPGLPERESPYVLVAKDLAPADTALLDYDLVVAIVTEEGGPSSHTAILAREHGVVAVLAAAGAGSLREGQTVIVDAAAGLVVPDPDPAAVTAAEQRIAEAADLAAAPVTPGALADGTAVPLLANLGSPAGAAKAVELGAEGVGLFRTEFMFLDTAKAPSVEAQQAAFRELFEAFGGKRVVIRVLDAGADKPLDFLTDADEPNPALGVRGIRSLLAHEEVLRAQLEAIAAAADGTSALVEVMAPMVATVDEAAAFTTLVHSFGLPTGGVMIEVPSAALLADRVLAVTEFASIGTNDLTQYTLAADRLLGSLARLQSTWHPAVLQLVKSAGDAGARLGRHVGICGEAAGDPLLAIVLVGLGATSLSMSPPSLAAVRRSLARVTLADAKLAAAAALAATGADEAEAAARASVDEAVAARA</sequence>
<dbReference type="InterPro" id="IPR036618">
    <property type="entry name" value="PtsI_HPr-bd_sf"/>
</dbReference>
<evidence type="ECO:0000256" key="6">
    <source>
        <dbReference type="ARBA" id="ARBA00012232"/>
    </source>
</evidence>
<evidence type="ECO:0000256" key="20">
    <source>
        <dbReference type="PIRSR" id="PIRSR000732-3"/>
    </source>
</evidence>
<evidence type="ECO:0000259" key="21">
    <source>
        <dbReference type="Pfam" id="PF00391"/>
    </source>
</evidence>
<dbReference type="InterPro" id="IPR015813">
    <property type="entry name" value="Pyrv/PenolPyrv_kinase-like_dom"/>
</dbReference>
<dbReference type="GO" id="GO:0016301">
    <property type="term" value="F:kinase activity"/>
    <property type="evidence" value="ECO:0007669"/>
    <property type="project" value="UniProtKB-KW"/>
</dbReference>
<feature type="binding site" evidence="19">
    <location>
        <position position="286"/>
    </location>
    <ligand>
        <name>phosphoenolpyruvate</name>
        <dbReference type="ChEBI" id="CHEBI:58702"/>
    </ligand>
</feature>
<dbReference type="SUPFAM" id="SSF51621">
    <property type="entry name" value="Phosphoenolpyruvate/pyruvate domain"/>
    <property type="match status" value="1"/>
</dbReference>
<evidence type="ECO:0000256" key="10">
    <source>
        <dbReference type="ARBA" id="ARBA00022597"/>
    </source>
</evidence>
<dbReference type="InterPro" id="IPR000121">
    <property type="entry name" value="PEP_util_C"/>
</dbReference>
<keyword evidence="10 17" id="KW-0762">Sugar transport</keyword>
<dbReference type="Gene3D" id="1.10.274.10">
    <property type="entry name" value="PtsI, HPr-binding domain"/>
    <property type="match status" value="1"/>
</dbReference>
<comment type="catalytic activity">
    <reaction evidence="1 17">
        <text>L-histidyl-[protein] + phosphoenolpyruvate = N(pros)-phospho-L-histidyl-[protein] + pyruvate</text>
        <dbReference type="Rhea" id="RHEA:23880"/>
        <dbReference type="Rhea" id="RHEA-COMP:9745"/>
        <dbReference type="Rhea" id="RHEA-COMP:9746"/>
        <dbReference type="ChEBI" id="CHEBI:15361"/>
        <dbReference type="ChEBI" id="CHEBI:29979"/>
        <dbReference type="ChEBI" id="CHEBI:58702"/>
        <dbReference type="ChEBI" id="CHEBI:64837"/>
        <dbReference type="EC" id="2.7.3.9"/>
    </reaction>
</comment>
<comment type="caution">
    <text evidence="24">The sequence shown here is derived from an EMBL/GenBank/DDBJ whole genome shotgun (WGS) entry which is preliminary data.</text>
</comment>
<evidence type="ECO:0000259" key="23">
    <source>
        <dbReference type="Pfam" id="PF05524"/>
    </source>
</evidence>
<dbReference type="EMBL" id="WSTA01000051">
    <property type="protein sequence ID" value="MWB99218.1"/>
    <property type="molecule type" value="Genomic_DNA"/>
</dbReference>